<gene>
    <name evidence="3" type="ORF">R4Z09_26950</name>
</gene>
<feature type="domain" description="NAD-dependent epimerase/dehydratase" evidence="2">
    <location>
        <begin position="4"/>
        <end position="241"/>
    </location>
</feature>
<reference evidence="3 4" key="1">
    <citation type="submission" date="2023-10" db="EMBL/GenBank/DDBJ databases">
        <title>Niallia locisalis sp.nov. isolated from a salt pond sample.</title>
        <authorList>
            <person name="Li X.-J."/>
            <person name="Dong L."/>
        </authorList>
    </citation>
    <scope>NUCLEOTIDE SEQUENCE [LARGE SCALE GENOMIC DNA]</scope>
    <source>
        <strain evidence="3 4">DSM 29761</strain>
    </source>
</reference>
<evidence type="ECO:0000313" key="4">
    <source>
        <dbReference type="Proteomes" id="UP001357223"/>
    </source>
</evidence>
<dbReference type="CDD" id="cd05272">
    <property type="entry name" value="TDH_SDR_e"/>
    <property type="match status" value="1"/>
</dbReference>
<dbReference type="PANTHER" id="PTHR42687:SF1">
    <property type="entry name" value="L-THREONINE 3-DEHYDROGENASE, MITOCHONDRIAL"/>
    <property type="match status" value="1"/>
</dbReference>
<dbReference type="InterPro" id="IPR036291">
    <property type="entry name" value="NAD(P)-bd_dom_sf"/>
</dbReference>
<organism evidence="3 4">
    <name type="scientific">Niallia oryzisoli</name>
    <dbReference type="NCBI Taxonomy" id="1737571"/>
    <lineage>
        <taxon>Bacteria</taxon>
        <taxon>Bacillati</taxon>
        <taxon>Bacillota</taxon>
        <taxon>Bacilli</taxon>
        <taxon>Bacillales</taxon>
        <taxon>Bacillaceae</taxon>
        <taxon>Niallia</taxon>
    </lineage>
</organism>
<dbReference type="InterPro" id="IPR051225">
    <property type="entry name" value="NAD(P)_epim/dehydratase"/>
</dbReference>
<keyword evidence="4" id="KW-1185">Reference proteome</keyword>
<evidence type="ECO:0000313" key="3">
    <source>
        <dbReference type="EMBL" id="WVX80815.1"/>
    </source>
</evidence>
<sequence>MKKILVTGCLGQIGSELVMRMREIYGTENVIATDIRRVDGNIVIESGPFEILDVMDYEAMLNMAKKYQVDTFIHLAALLSAVAEKKTKLAWDLNMGGLVNALEVARELKLKFFTPSSIGSFGPGTPQDLTPQDTIQRPTTMYGVTKVAGELLCDYYFTKFGVDTRGVRFPGLISYKTLPGGGTTDYAVDIYYEALKNKKYTSFIGKGTYMDMMYMPDAIDAIIKLMEADPAKLKHRNAFNITAMSFEPEQIAASIRKFIPEFEMDYDVDPVRQGIANSWPNSLDASAAYQEWDFNPQYDLDRMTKDMLENLSKKLGIPFKAKELVSA</sequence>
<evidence type="ECO:0000259" key="2">
    <source>
        <dbReference type="Pfam" id="PF01370"/>
    </source>
</evidence>
<dbReference type="Proteomes" id="UP001357223">
    <property type="component" value="Chromosome"/>
</dbReference>
<proteinExistence type="inferred from homology"/>
<dbReference type="InterPro" id="IPR001509">
    <property type="entry name" value="Epimerase_deHydtase"/>
</dbReference>
<protein>
    <submittedName>
        <fullName evidence="3">L-threonine 3-dehydrogenase</fullName>
    </submittedName>
</protein>
<dbReference type="Gene3D" id="3.40.50.720">
    <property type="entry name" value="NAD(P)-binding Rossmann-like Domain"/>
    <property type="match status" value="1"/>
</dbReference>
<dbReference type="EMBL" id="CP137640">
    <property type="protein sequence ID" value="WVX80815.1"/>
    <property type="molecule type" value="Genomic_DNA"/>
</dbReference>
<accession>A0ABZ2CE97</accession>
<dbReference type="PANTHER" id="PTHR42687">
    <property type="entry name" value="L-THREONINE 3-DEHYDROGENASE"/>
    <property type="match status" value="1"/>
</dbReference>
<dbReference type="SUPFAM" id="SSF51735">
    <property type="entry name" value="NAD(P)-binding Rossmann-fold domains"/>
    <property type="match status" value="1"/>
</dbReference>
<name>A0ABZ2CE97_9BACI</name>
<comment type="similarity">
    <text evidence="1">Belongs to the NAD(P)-dependent epimerase/dehydratase family.</text>
</comment>
<dbReference type="Pfam" id="PF01370">
    <property type="entry name" value="Epimerase"/>
    <property type="match status" value="1"/>
</dbReference>
<evidence type="ECO:0000256" key="1">
    <source>
        <dbReference type="ARBA" id="ARBA00007637"/>
    </source>
</evidence>
<dbReference type="RefSeq" id="WP_338449746.1">
    <property type="nucleotide sequence ID" value="NZ_CP137640.1"/>
</dbReference>